<proteinExistence type="predicted"/>
<sequence>MKFYIDLLVYKVESAYLFHRITFYEFKSYLYPIFNAIFLSK</sequence>
<accession>A0A1H7RA45</accession>
<dbReference type="Proteomes" id="UP000198990">
    <property type="component" value="Unassembled WGS sequence"/>
</dbReference>
<evidence type="ECO:0000313" key="2">
    <source>
        <dbReference type="Proteomes" id="UP000198990"/>
    </source>
</evidence>
<organism evidence="1 2">
    <name type="scientific">Maribacter orientalis</name>
    <dbReference type="NCBI Taxonomy" id="228957"/>
    <lineage>
        <taxon>Bacteria</taxon>
        <taxon>Pseudomonadati</taxon>
        <taxon>Bacteroidota</taxon>
        <taxon>Flavobacteriia</taxon>
        <taxon>Flavobacteriales</taxon>
        <taxon>Flavobacteriaceae</taxon>
        <taxon>Maribacter</taxon>
    </lineage>
</organism>
<protein>
    <submittedName>
        <fullName evidence="1">Uncharacterized protein</fullName>
    </submittedName>
</protein>
<gene>
    <name evidence="1" type="ORF">SAMN04488008_104225</name>
</gene>
<reference evidence="2" key="1">
    <citation type="submission" date="2016-10" db="EMBL/GenBank/DDBJ databases">
        <authorList>
            <person name="Varghese N."/>
            <person name="Submissions S."/>
        </authorList>
    </citation>
    <scope>NUCLEOTIDE SEQUENCE [LARGE SCALE GENOMIC DNA]</scope>
    <source>
        <strain evidence="2">DSM 16471</strain>
    </source>
</reference>
<name>A0A1H7RA45_9FLAO</name>
<dbReference type="AlphaFoldDB" id="A0A1H7RA45"/>
<dbReference type="EMBL" id="FNZN01000004">
    <property type="protein sequence ID" value="SEL57131.1"/>
    <property type="molecule type" value="Genomic_DNA"/>
</dbReference>
<evidence type="ECO:0000313" key="1">
    <source>
        <dbReference type="EMBL" id="SEL57131.1"/>
    </source>
</evidence>
<keyword evidence="2" id="KW-1185">Reference proteome</keyword>